<evidence type="ECO:0000256" key="2">
    <source>
        <dbReference type="SAM" id="Phobius"/>
    </source>
</evidence>
<organism evidence="4 5">
    <name type="scientific">Lactiplantibacillus fabifermentans DSM 21115</name>
    <dbReference type="NCBI Taxonomy" id="1413187"/>
    <lineage>
        <taxon>Bacteria</taxon>
        <taxon>Bacillati</taxon>
        <taxon>Bacillota</taxon>
        <taxon>Bacilli</taxon>
        <taxon>Lactobacillales</taxon>
        <taxon>Lactobacillaceae</taxon>
        <taxon>Lactiplantibacillus</taxon>
    </lineage>
</organism>
<dbReference type="SMART" id="SM00530">
    <property type="entry name" value="HTH_XRE"/>
    <property type="match status" value="1"/>
</dbReference>
<feature type="transmembrane region" description="Helical" evidence="2">
    <location>
        <begin position="87"/>
        <end position="104"/>
    </location>
</feature>
<protein>
    <recommendedName>
        <fullName evidence="3">HTH cro/C1-type domain-containing protein</fullName>
    </recommendedName>
</protein>
<dbReference type="Proteomes" id="UP000050920">
    <property type="component" value="Unassembled WGS sequence"/>
</dbReference>
<dbReference type="PANTHER" id="PTHR46558:SF15">
    <property type="entry name" value="HELIX-TURN-HELIX DOMAIN PROTEIN"/>
    <property type="match status" value="1"/>
</dbReference>
<keyword evidence="2" id="KW-0472">Membrane</keyword>
<evidence type="ECO:0000259" key="3">
    <source>
        <dbReference type="PROSITE" id="PS50943"/>
    </source>
</evidence>
<dbReference type="InterPro" id="IPR001387">
    <property type="entry name" value="Cro/C1-type_HTH"/>
</dbReference>
<name>A0A0R2NR76_9LACO</name>
<feature type="transmembrane region" description="Helical" evidence="2">
    <location>
        <begin position="149"/>
        <end position="170"/>
    </location>
</feature>
<feature type="domain" description="HTH cro/C1-type" evidence="3">
    <location>
        <begin position="7"/>
        <end position="61"/>
    </location>
</feature>
<proteinExistence type="predicted"/>
<dbReference type="PROSITE" id="PS50943">
    <property type="entry name" value="HTH_CROC1"/>
    <property type="match status" value="1"/>
</dbReference>
<evidence type="ECO:0000313" key="4">
    <source>
        <dbReference type="EMBL" id="KRO28191.1"/>
    </source>
</evidence>
<dbReference type="Pfam" id="PF01381">
    <property type="entry name" value="HTH_3"/>
    <property type="match status" value="1"/>
</dbReference>
<feature type="transmembrane region" description="Helical" evidence="2">
    <location>
        <begin position="176"/>
        <end position="194"/>
    </location>
</feature>
<keyword evidence="5" id="KW-1185">Reference proteome</keyword>
<dbReference type="PANTHER" id="PTHR46558">
    <property type="entry name" value="TRACRIPTIONAL REGULATORY PROTEIN-RELATED-RELATED"/>
    <property type="match status" value="1"/>
</dbReference>
<dbReference type="SUPFAM" id="SSF47413">
    <property type="entry name" value="lambda repressor-like DNA-binding domains"/>
    <property type="match status" value="1"/>
</dbReference>
<keyword evidence="2" id="KW-1133">Transmembrane helix</keyword>
<dbReference type="Gene3D" id="1.10.260.40">
    <property type="entry name" value="lambda repressor-like DNA-binding domains"/>
    <property type="match status" value="1"/>
</dbReference>
<evidence type="ECO:0000313" key="5">
    <source>
        <dbReference type="Proteomes" id="UP000050920"/>
    </source>
</evidence>
<dbReference type="RefSeq" id="WP_024625094.1">
    <property type="nucleotide sequence ID" value="NZ_AYGX02000050.1"/>
</dbReference>
<feature type="transmembrane region" description="Helical" evidence="2">
    <location>
        <begin position="110"/>
        <end position="128"/>
    </location>
</feature>
<dbReference type="GO" id="GO:0003677">
    <property type="term" value="F:DNA binding"/>
    <property type="evidence" value="ECO:0007669"/>
    <property type="project" value="UniProtKB-KW"/>
</dbReference>
<dbReference type="InterPro" id="IPR010982">
    <property type="entry name" value="Lambda_DNA-bd_dom_sf"/>
</dbReference>
<dbReference type="EMBL" id="AYGX02000050">
    <property type="protein sequence ID" value="KRO28191.1"/>
    <property type="molecule type" value="Genomic_DNA"/>
</dbReference>
<gene>
    <name evidence="4" type="ORF">DY78_GL002573</name>
</gene>
<reference evidence="4 5" key="1">
    <citation type="journal article" date="2015" name="Genome Announc.">
        <title>Expanding the biotechnology potential of lactobacilli through comparative genomics of 213 strains and associated genera.</title>
        <authorList>
            <person name="Sun Z."/>
            <person name="Harris H.M."/>
            <person name="McCann A."/>
            <person name="Guo C."/>
            <person name="Argimon S."/>
            <person name="Zhang W."/>
            <person name="Yang X."/>
            <person name="Jeffery I.B."/>
            <person name="Cooney J.C."/>
            <person name="Kagawa T.F."/>
            <person name="Liu W."/>
            <person name="Song Y."/>
            <person name="Salvetti E."/>
            <person name="Wrobel A."/>
            <person name="Rasinkangas P."/>
            <person name="Parkhill J."/>
            <person name="Rea M.C."/>
            <person name="O'Sullivan O."/>
            <person name="Ritari J."/>
            <person name="Douillard F.P."/>
            <person name="Paul Ross R."/>
            <person name="Yang R."/>
            <person name="Briner A.E."/>
            <person name="Felis G.E."/>
            <person name="de Vos W.M."/>
            <person name="Barrangou R."/>
            <person name="Klaenhammer T.R."/>
            <person name="Caufield P.W."/>
            <person name="Cui Y."/>
            <person name="Zhang H."/>
            <person name="O'Toole P.W."/>
        </authorList>
    </citation>
    <scope>NUCLEOTIDE SEQUENCE [LARGE SCALE GENOMIC DNA]</scope>
    <source>
        <strain evidence="4 5">DSM 21115</strain>
    </source>
</reference>
<keyword evidence="1" id="KW-0238">DNA-binding</keyword>
<dbReference type="AlphaFoldDB" id="A0A0R2NR76"/>
<comment type="caution">
    <text evidence="4">The sequence shown here is derived from an EMBL/GenBank/DDBJ whole genome shotgun (WGS) entry which is preliminary data.</text>
</comment>
<evidence type="ECO:0000256" key="1">
    <source>
        <dbReference type="ARBA" id="ARBA00023125"/>
    </source>
</evidence>
<accession>A0A0R2NR76</accession>
<dbReference type="CDD" id="cd00093">
    <property type="entry name" value="HTH_XRE"/>
    <property type="match status" value="1"/>
</dbReference>
<keyword evidence="2" id="KW-0812">Transmembrane</keyword>
<sequence>MELGERLKVTRQQHGQTQQAVADQLHVARQTISSWETGHSYPDLETLLQLSDFYDLSLDQLLREDTQAVPKIQRQIVLKQLHGIRRWLVGGNLVVIAVLVAVLFSWPWQLVAPIVIMGLGVCDVVALNRVNRFQAQLAPKSPLLLRERWPWLAAYLWLPAVALMILGGWGTVQNNWAAGALAVGTALGFFWLIMRTQSAVSPFK</sequence>